<evidence type="ECO:0000256" key="2">
    <source>
        <dbReference type="ARBA" id="ARBA00022840"/>
    </source>
</evidence>
<keyword evidence="2" id="KW-0067">ATP-binding</keyword>
<evidence type="ECO:0000256" key="4">
    <source>
        <dbReference type="ARBA" id="ARBA00023163"/>
    </source>
</evidence>
<dbReference type="PANTHER" id="PTHR32071">
    <property type="entry name" value="TRANSCRIPTIONAL REGULATORY PROTEIN"/>
    <property type="match status" value="1"/>
</dbReference>
<feature type="domain" description="Sigma-54 factor interaction" evidence="6">
    <location>
        <begin position="287"/>
        <end position="517"/>
    </location>
</feature>
<dbReference type="InterPro" id="IPR002078">
    <property type="entry name" value="Sigma_54_int"/>
</dbReference>
<dbReference type="PROSITE" id="PS00676">
    <property type="entry name" value="SIGMA54_INTERACT_2"/>
    <property type="match status" value="1"/>
</dbReference>
<protein>
    <submittedName>
        <fullName evidence="8">Sigma 54-interacting transcriptional regulator</fullName>
    </submittedName>
</protein>
<dbReference type="InterPro" id="IPR035965">
    <property type="entry name" value="PAS-like_dom_sf"/>
</dbReference>
<dbReference type="PROSITE" id="PS50112">
    <property type="entry name" value="PAS"/>
    <property type="match status" value="1"/>
</dbReference>
<organism evidence="8 9">
    <name type="scientific">Candidatus Nitrospira neomarina</name>
    <dbReference type="NCBI Taxonomy" id="3020899"/>
    <lineage>
        <taxon>Bacteria</taxon>
        <taxon>Pseudomonadati</taxon>
        <taxon>Nitrospirota</taxon>
        <taxon>Nitrospiria</taxon>
        <taxon>Nitrospirales</taxon>
        <taxon>Nitrospiraceae</taxon>
        <taxon>Nitrospira</taxon>
    </lineage>
</organism>
<dbReference type="PROSITE" id="PS50045">
    <property type="entry name" value="SIGMA54_INTERACT_4"/>
    <property type="match status" value="1"/>
</dbReference>
<accession>A0AA96GF31</accession>
<dbReference type="GO" id="GO:0006355">
    <property type="term" value="P:regulation of DNA-templated transcription"/>
    <property type="evidence" value="ECO:0007669"/>
    <property type="project" value="InterPro"/>
</dbReference>
<keyword evidence="4" id="KW-0804">Transcription</keyword>
<dbReference type="CDD" id="cd00130">
    <property type="entry name" value="PAS"/>
    <property type="match status" value="1"/>
</dbReference>
<dbReference type="Gene3D" id="3.30.450.20">
    <property type="entry name" value="PAS domain"/>
    <property type="match status" value="1"/>
</dbReference>
<dbReference type="Gene3D" id="3.40.50.300">
    <property type="entry name" value="P-loop containing nucleotide triphosphate hydrolases"/>
    <property type="match status" value="1"/>
</dbReference>
<dbReference type="InterPro" id="IPR003593">
    <property type="entry name" value="AAA+_ATPase"/>
</dbReference>
<evidence type="ECO:0000259" key="6">
    <source>
        <dbReference type="PROSITE" id="PS50045"/>
    </source>
</evidence>
<keyword evidence="3" id="KW-0805">Transcription regulation</keyword>
<gene>
    <name evidence="8" type="ORF">PQG83_12245</name>
</gene>
<evidence type="ECO:0000256" key="3">
    <source>
        <dbReference type="ARBA" id="ARBA00023015"/>
    </source>
</evidence>
<evidence type="ECO:0000313" key="8">
    <source>
        <dbReference type="EMBL" id="WNM60531.1"/>
    </source>
</evidence>
<evidence type="ECO:0000259" key="7">
    <source>
        <dbReference type="PROSITE" id="PS50112"/>
    </source>
</evidence>
<dbReference type="Pfam" id="PF00158">
    <property type="entry name" value="Sigma54_activat"/>
    <property type="match status" value="1"/>
</dbReference>
<dbReference type="RefSeq" id="WP_312741405.1">
    <property type="nucleotide sequence ID" value="NZ_CP116968.1"/>
</dbReference>
<keyword evidence="1" id="KW-0547">Nucleotide-binding</keyword>
<dbReference type="Gene3D" id="1.10.10.60">
    <property type="entry name" value="Homeodomain-like"/>
    <property type="match status" value="1"/>
</dbReference>
<feature type="region of interest" description="Disordered" evidence="5">
    <location>
        <begin position="136"/>
        <end position="155"/>
    </location>
</feature>
<dbReference type="PROSITE" id="PS00675">
    <property type="entry name" value="SIGMA54_INTERACT_1"/>
    <property type="match status" value="1"/>
</dbReference>
<proteinExistence type="predicted"/>
<feature type="domain" description="PAS" evidence="7">
    <location>
        <begin position="158"/>
        <end position="205"/>
    </location>
</feature>
<dbReference type="InterPro" id="IPR000014">
    <property type="entry name" value="PAS"/>
</dbReference>
<dbReference type="Pfam" id="PF00989">
    <property type="entry name" value="PAS"/>
    <property type="match status" value="1"/>
</dbReference>
<evidence type="ECO:0000256" key="5">
    <source>
        <dbReference type="SAM" id="MobiDB-lite"/>
    </source>
</evidence>
<feature type="compositionally biased region" description="Basic and acidic residues" evidence="5">
    <location>
        <begin position="136"/>
        <end position="145"/>
    </location>
</feature>
<dbReference type="InterPro" id="IPR025662">
    <property type="entry name" value="Sigma_54_int_dom_ATP-bd_1"/>
</dbReference>
<dbReference type="CDD" id="cd00009">
    <property type="entry name" value="AAA"/>
    <property type="match status" value="1"/>
</dbReference>
<dbReference type="InterPro" id="IPR013767">
    <property type="entry name" value="PAS_fold"/>
</dbReference>
<dbReference type="SUPFAM" id="SSF55785">
    <property type="entry name" value="PYP-like sensor domain (PAS domain)"/>
    <property type="match status" value="1"/>
</dbReference>
<dbReference type="Pfam" id="PF02954">
    <property type="entry name" value="HTH_8"/>
    <property type="match status" value="1"/>
</dbReference>
<dbReference type="FunFam" id="3.40.50.300:FF:000006">
    <property type="entry name" value="DNA-binding transcriptional regulator NtrC"/>
    <property type="match status" value="1"/>
</dbReference>
<dbReference type="Pfam" id="PF25601">
    <property type="entry name" value="AAA_lid_14"/>
    <property type="match status" value="1"/>
</dbReference>
<reference evidence="8 9" key="1">
    <citation type="submission" date="2023-01" db="EMBL/GenBank/DDBJ databases">
        <title>Cultivation and genomic characterization of new, ubiquitous marine nitrite-oxidizing bacteria from the Nitrospirales.</title>
        <authorList>
            <person name="Mueller A.J."/>
            <person name="Daebeler A."/>
            <person name="Herbold C.W."/>
            <person name="Kirkegaard R.H."/>
            <person name="Daims H."/>
        </authorList>
    </citation>
    <scope>NUCLEOTIDE SEQUENCE [LARGE SCALE GENOMIC DNA]</scope>
    <source>
        <strain evidence="8 9">DK</strain>
    </source>
</reference>
<dbReference type="InterPro" id="IPR027417">
    <property type="entry name" value="P-loop_NTPase"/>
</dbReference>
<dbReference type="GO" id="GO:0005524">
    <property type="term" value="F:ATP binding"/>
    <property type="evidence" value="ECO:0007669"/>
    <property type="project" value="UniProtKB-KW"/>
</dbReference>
<dbReference type="EMBL" id="CP116968">
    <property type="protein sequence ID" value="WNM60531.1"/>
    <property type="molecule type" value="Genomic_DNA"/>
</dbReference>
<dbReference type="Proteomes" id="UP001302494">
    <property type="component" value="Chromosome"/>
</dbReference>
<dbReference type="SUPFAM" id="SSF46689">
    <property type="entry name" value="Homeodomain-like"/>
    <property type="match status" value="1"/>
</dbReference>
<dbReference type="InterPro" id="IPR009057">
    <property type="entry name" value="Homeodomain-like_sf"/>
</dbReference>
<keyword evidence="9" id="KW-1185">Reference proteome</keyword>
<dbReference type="InterPro" id="IPR002197">
    <property type="entry name" value="HTH_Fis"/>
</dbReference>
<evidence type="ECO:0000256" key="1">
    <source>
        <dbReference type="ARBA" id="ARBA00022741"/>
    </source>
</evidence>
<dbReference type="Gene3D" id="1.10.8.60">
    <property type="match status" value="1"/>
</dbReference>
<dbReference type="PRINTS" id="PR01590">
    <property type="entry name" value="HTHFIS"/>
</dbReference>
<evidence type="ECO:0000313" key="9">
    <source>
        <dbReference type="Proteomes" id="UP001302494"/>
    </source>
</evidence>
<dbReference type="GO" id="GO:0043565">
    <property type="term" value="F:sequence-specific DNA binding"/>
    <property type="evidence" value="ECO:0007669"/>
    <property type="project" value="InterPro"/>
</dbReference>
<dbReference type="InterPro" id="IPR058031">
    <property type="entry name" value="AAA_lid_NorR"/>
</dbReference>
<name>A0AA96GF31_9BACT</name>
<dbReference type="KEGG" id="nneo:PQG83_12245"/>
<dbReference type="SUPFAM" id="SSF52540">
    <property type="entry name" value="P-loop containing nucleoside triphosphate hydrolases"/>
    <property type="match status" value="1"/>
</dbReference>
<dbReference type="InterPro" id="IPR025943">
    <property type="entry name" value="Sigma_54_int_dom_ATP-bd_2"/>
</dbReference>
<dbReference type="SMART" id="SM00382">
    <property type="entry name" value="AAA"/>
    <property type="match status" value="1"/>
</dbReference>
<dbReference type="AlphaFoldDB" id="A0AA96GF31"/>
<sequence length="595" mass="66290">MSGSIHDPALLSVFNALIFQKTVDRFDCVGDLPSWFPPPGLSQGSEVSPGQLMGHSFFLQHFLHEAQAWWDSAETGQWKSGLWSEPALFGEDVVLEATAVRHGSVRYVILQRFGPEILPIQPLLQKAREEQLSHRQAVDHHERTETQLGNRLAKSEQERDDVMALLDGLGLGAIMVDANREVTFVSGKARELLQIDPDTMIGRSLGKGLPWKTEDNARVEAMGRLPGPQRQVVSVAMDGKNRSPRAVEVEVQDDPRDSRRTILLLKDVTEIEELRRQLVGTTQFHDLVGKCPAMRMVYERIRDIATVDVPVLIDGETGTGKELVARALHQLSPRHDHPFLPVNCAGLTDSLLGSQLFGHKRGAFTGATSDHAGFFESAEGGTLLLDEIGDMPLSIQTTLLRVLQEGEIIRLGESRPRKVNVRVLAATNQQLQTLVDKGAFRADLLYRIRVARLRLPPLRERREDIPLLSTAFFVKSRVALGKMHVLSIAPETMQRFLRYSWPGNVRELKGALEYALIHCRGGSVLPTDLPPELCDGPPIVQASPFCKPNERQLILDALTQTKGKRAQAAKLVGMSRSTFYRRLTELNISQEESSR</sequence>